<dbReference type="AlphaFoldDB" id="A0A370KXZ8"/>
<evidence type="ECO:0000313" key="2">
    <source>
        <dbReference type="Proteomes" id="UP000255207"/>
    </source>
</evidence>
<keyword evidence="2" id="KW-1185">Reference proteome</keyword>
<comment type="caution">
    <text evidence="1">The sequence shown here is derived from an EMBL/GenBank/DDBJ whole genome shotgun (WGS) entry which is preliminary data.</text>
</comment>
<evidence type="ECO:0008006" key="3">
    <source>
        <dbReference type="Google" id="ProtNLM"/>
    </source>
</evidence>
<dbReference type="EMBL" id="QQTP01000027">
    <property type="protein sequence ID" value="RDJ19826.1"/>
    <property type="molecule type" value="Genomic_DNA"/>
</dbReference>
<sequence length="607" mass="65380">MSMTAKPDPLDKDAKLAALERLLADSAFRVSQRNRSFLRFVVEESLAGRSDRIKAYTIAVDVFGRGADFDGMLDPVVRIEAGRLRQALAKYYAEEGQSERIRIGLPRGGYTPAFELVGEPECPSRDVEAPAPPPPALPEPAAVSWAFPQSAMRAATIARGAPAPARPPRFLAKAAGSWRIAALAGLALLGLATLGTVVAKRIIPDEDAFQSPIVMIARPQALTGDAQTTALSRTLAQSLPAAIARFEGLTVVAARPDQPDQDLITNTLQRELASRRIYLVTTSVKVDGGGARALWQLMDGRTQALLWSATMDTSFAQNTTGAVEDETAQKIARALASQGAAISSFELRAIPDPIPPGYACVTRSRQYIANLTDAQRKLLAECLETTVAQTPEYAEAWAMLAYIYVDESRVRIDVPEVSKAALAKAEAAAARAEALAPFSALTQQAISTTAYQKRDLARFETAGRRAIAINPSDPNLQVILGNRLFLLGRYDESMAVLKQAIASRPAPVATDNVNIIYDLYRRGDYAGALALADKAKMPGYFAYWLVIAAIHGQTGNTEGAADALKRLNAIRTNYGAVMRADFRNRGIPEAFIDQVADGLRKAGMPVE</sequence>
<evidence type="ECO:0000313" key="1">
    <source>
        <dbReference type="EMBL" id="RDJ19826.1"/>
    </source>
</evidence>
<dbReference type="Proteomes" id="UP000255207">
    <property type="component" value="Unassembled WGS sequence"/>
</dbReference>
<protein>
    <recommendedName>
        <fullName evidence="3">Tetratricopeptide repeat protein</fullName>
    </recommendedName>
</protein>
<name>A0A370KXZ8_9HYPH</name>
<proteinExistence type="predicted"/>
<organism evidence="1 2">
    <name type="scientific">Bosea caraganae</name>
    <dbReference type="NCBI Taxonomy" id="2763117"/>
    <lineage>
        <taxon>Bacteria</taxon>
        <taxon>Pseudomonadati</taxon>
        <taxon>Pseudomonadota</taxon>
        <taxon>Alphaproteobacteria</taxon>
        <taxon>Hyphomicrobiales</taxon>
        <taxon>Boseaceae</taxon>
        <taxon>Bosea</taxon>
    </lineage>
</organism>
<reference evidence="2" key="1">
    <citation type="submission" date="2018-07" db="EMBL/GenBank/DDBJ databases">
        <authorList>
            <person name="Safronova V.I."/>
            <person name="Chirak E.R."/>
            <person name="Sazanova A.L."/>
        </authorList>
    </citation>
    <scope>NUCLEOTIDE SEQUENCE [LARGE SCALE GENOMIC DNA]</scope>
    <source>
        <strain evidence="2">RCAM04685</strain>
    </source>
</reference>
<dbReference type="Gene3D" id="1.25.40.10">
    <property type="entry name" value="Tetratricopeptide repeat domain"/>
    <property type="match status" value="1"/>
</dbReference>
<dbReference type="SUPFAM" id="SSF48452">
    <property type="entry name" value="TPR-like"/>
    <property type="match status" value="1"/>
</dbReference>
<dbReference type="InterPro" id="IPR011990">
    <property type="entry name" value="TPR-like_helical_dom_sf"/>
</dbReference>
<accession>A0A370KXZ8</accession>
<gene>
    <name evidence="1" type="ORF">DWE98_27825</name>
</gene>